<dbReference type="EMBL" id="BMAW01092226">
    <property type="protein sequence ID" value="GFS53803.1"/>
    <property type="molecule type" value="Genomic_DNA"/>
</dbReference>
<organism evidence="1 2">
    <name type="scientific">Nephila pilipes</name>
    <name type="common">Giant wood spider</name>
    <name type="synonym">Nephila maculata</name>
    <dbReference type="NCBI Taxonomy" id="299642"/>
    <lineage>
        <taxon>Eukaryota</taxon>
        <taxon>Metazoa</taxon>
        <taxon>Ecdysozoa</taxon>
        <taxon>Arthropoda</taxon>
        <taxon>Chelicerata</taxon>
        <taxon>Arachnida</taxon>
        <taxon>Araneae</taxon>
        <taxon>Araneomorphae</taxon>
        <taxon>Entelegynae</taxon>
        <taxon>Araneoidea</taxon>
        <taxon>Nephilidae</taxon>
        <taxon>Nephila</taxon>
    </lineage>
</organism>
<name>A0A8X6JR86_NEPPI</name>
<protein>
    <submittedName>
        <fullName evidence="1">Uncharacterized protein</fullName>
    </submittedName>
</protein>
<keyword evidence="2" id="KW-1185">Reference proteome</keyword>
<dbReference type="AlphaFoldDB" id="A0A8X6JR86"/>
<dbReference type="Proteomes" id="UP000887013">
    <property type="component" value="Unassembled WGS sequence"/>
</dbReference>
<evidence type="ECO:0000313" key="2">
    <source>
        <dbReference type="Proteomes" id="UP000887013"/>
    </source>
</evidence>
<gene>
    <name evidence="1" type="ORF">NPIL_54411</name>
</gene>
<comment type="caution">
    <text evidence="1">The sequence shown here is derived from an EMBL/GenBank/DDBJ whole genome shotgun (WGS) entry which is preliminary data.</text>
</comment>
<reference evidence="1" key="1">
    <citation type="submission" date="2020-08" db="EMBL/GenBank/DDBJ databases">
        <title>Multicomponent nature underlies the extraordinary mechanical properties of spider dragline silk.</title>
        <authorList>
            <person name="Kono N."/>
            <person name="Nakamura H."/>
            <person name="Mori M."/>
            <person name="Yoshida Y."/>
            <person name="Ohtoshi R."/>
            <person name="Malay A.D."/>
            <person name="Moran D.A.P."/>
            <person name="Tomita M."/>
            <person name="Numata K."/>
            <person name="Arakawa K."/>
        </authorList>
    </citation>
    <scope>NUCLEOTIDE SEQUENCE</scope>
</reference>
<proteinExistence type="predicted"/>
<sequence>MKNPRLIPSRSTRWCAEPRAHWTHWRSKFTIKVRKYFCLPLRMTKEGQLLHELQIRYQRIYAIAYIVCGQQSKSNSLSDFLSSGVVMPYGNAHRRFFSKHVEENSIG</sequence>
<evidence type="ECO:0000313" key="1">
    <source>
        <dbReference type="EMBL" id="GFS53803.1"/>
    </source>
</evidence>
<accession>A0A8X6JR86</accession>